<reference evidence="2 3" key="1">
    <citation type="submission" date="2024-04" db="EMBL/GenBank/DDBJ databases">
        <authorList>
            <person name="Fracassetti M."/>
        </authorList>
    </citation>
    <scope>NUCLEOTIDE SEQUENCE [LARGE SCALE GENOMIC DNA]</scope>
</reference>
<name>A0AAV2CUX7_9ROSI</name>
<dbReference type="AlphaFoldDB" id="A0AAV2CUX7"/>
<feature type="region of interest" description="Disordered" evidence="1">
    <location>
        <begin position="144"/>
        <end position="174"/>
    </location>
</feature>
<evidence type="ECO:0000313" key="2">
    <source>
        <dbReference type="EMBL" id="CAL1360357.1"/>
    </source>
</evidence>
<feature type="compositionally biased region" description="Basic and acidic residues" evidence="1">
    <location>
        <begin position="154"/>
        <end position="168"/>
    </location>
</feature>
<protein>
    <submittedName>
        <fullName evidence="2">Uncharacterized protein</fullName>
    </submittedName>
</protein>
<organism evidence="2 3">
    <name type="scientific">Linum trigynum</name>
    <dbReference type="NCBI Taxonomy" id="586398"/>
    <lineage>
        <taxon>Eukaryota</taxon>
        <taxon>Viridiplantae</taxon>
        <taxon>Streptophyta</taxon>
        <taxon>Embryophyta</taxon>
        <taxon>Tracheophyta</taxon>
        <taxon>Spermatophyta</taxon>
        <taxon>Magnoliopsida</taxon>
        <taxon>eudicotyledons</taxon>
        <taxon>Gunneridae</taxon>
        <taxon>Pentapetalae</taxon>
        <taxon>rosids</taxon>
        <taxon>fabids</taxon>
        <taxon>Malpighiales</taxon>
        <taxon>Linaceae</taxon>
        <taxon>Linum</taxon>
    </lineage>
</organism>
<gene>
    <name evidence="2" type="ORF">LTRI10_LOCUS7799</name>
</gene>
<proteinExistence type="predicted"/>
<dbReference type="Proteomes" id="UP001497516">
    <property type="component" value="Chromosome 10"/>
</dbReference>
<dbReference type="EMBL" id="OZ034814">
    <property type="protein sequence ID" value="CAL1360357.1"/>
    <property type="molecule type" value="Genomic_DNA"/>
</dbReference>
<evidence type="ECO:0000313" key="3">
    <source>
        <dbReference type="Proteomes" id="UP001497516"/>
    </source>
</evidence>
<sequence length="174" mass="20033">MVKKIVEFAYERVFAQHPHFELPYLRFRAAFFRVERSVHLFAFDSWLELDLKNPNNPILPIRSSMRQKEWFWQIELQLVGTPLLPRMNESDLLRACRGGGARQVVVDLEEVAELVARLLVIVEALADESLGFFDCREEVTSGSLANSQRRRGRERNGKGEIKMSDNDRSGGIGK</sequence>
<evidence type="ECO:0000256" key="1">
    <source>
        <dbReference type="SAM" id="MobiDB-lite"/>
    </source>
</evidence>
<keyword evidence="3" id="KW-1185">Reference proteome</keyword>
<accession>A0AAV2CUX7</accession>